<dbReference type="AlphaFoldDB" id="A0A8E1C0I8"/>
<comment type="caution">
    <text evidence="1">The sequence shown here is derived from an EMBL/GenBank/DDBJ whole genome shotgun (WGS) entry which is preliminary data.</text>
</comment>
<organism evidence="1 2">
    <name type="scientific">Rickettsia tamurae subsp. buchneri</name>
    <dbReference type="NCBI Taxonomy" id="1462938"/>
    <lineage>
        <taxon>Bacteria</taxon>
        <taxon>Pseudomonadati</taxon>
        <taxon>Pseudomonadota</taxon>
        <taxon>Alphaproteobacteria</taxon>
        <taxon>Rickettsiales</taxon>
        <taxon>Rickettsiaceae</taxon>
        <taxon>Rickettsieae</taxon>
        <taxon>Rickettsia</taxon>
        <taxon>spotted fever group</taxon>
    </lineage>
</organism>
<dbReference type="EMBL" id="JFKF01000038">
    <property type="protein sequence ID" value="KDO03335.1"/>
    <property type="molecule type" value="Genomic_DNA"/>
</dbReference>
<protein>
    <submittedName>
        <fullName evidence="1">Uncharacterized protein</fullName>
    </submittedName>
</protein>
<dbReference type="Proteomes" id="UP000027161">
    <property type="component" value="Unassembled WGS sequence"/>
</dbReference>
<gene>
    <name evidence="1" type="ORF">REISMN_02070</name>
</gene>
<proteinExistence type="predicted"/>
<reference evidence="1 2" key="1">
    <citation type="submission" date="2014-02" db="EMBL/GenBank/DDBJ databases">
        <title>Draft genome sequence of Rickettsia buchneri sp. nov. ISO7T.</title>
        <authorList>
            <person name="Felsheim R.F."/>
            <person name="Kurtti T.J."/>
            <person name="Munderloh U.G."/>
        </authorList>
    </citation>
    <scope>NUCLEOTIDE SEQUENCE [LARGE SCALE GENOMIC DNA]</scope>
    <source>
        <strain evidence="1 2">ISO7</strain>
    </source>
</reference>
<sequence>MLTDYNIFIKAAEKAGIPENMRNAIMSMTGTIIVRDNNVYFLASLAQDEKS</sequence>
<accession>A0A8E1C0I8</accession>
<keyword evidence="2" id="KW-1185">Reference proteome</keyword>
<evidence type="ECO:0000313" key="2">
    <source>
        <dbReference type="Proteomes" id="UP000027161"/>
    </source>
</evidence>
<name>A0A8E1C0I8_9RICK</name>
<evidence type="ECO:0000313" key="1">
    <source>
        <dbReference type="EMBL" id="KDO03335.1"/>
    </source>
</evidence>